<sequence length="300" mass="33833">MSLSIEKHSDHIFWFDLCPNDESAFISIYLVIDEKIAIIETGPACSHDSLVQGIQTAGINLQDIDYVIPTHIHLDHFGGGGHIMEVCENAKAIVHPKAYKHVSDIENWWQGSCDFLGNIANLYGKPKSINPTRLISAEEGFELSLGKLNIKALHTPGHAPHHITWICNTDAFVGDSAGLWYPNLEKSFPVTPGYYRHDLALQSIEKMSLLDLEYLHYTHFGPRSSKGVFEETKSEFQVWMNIVEEGYKSNLSAKDILEKLFDNRPGLVESDRNHGVHQRSTHLGTVEGMMNWLRRENAQG</sequence>
<accession>A0A075GBK4</accession>
<keyword evidence="2" id="KW-0378">Hydrolase</keyword>
<dbReference type="InterPro" id="IPR036866">
    <property type="entry name" value="RibonucZ/Hydroxyglut_hydro"/>
</dbReference>
<evidence type="ECO:0000259" key="1">
    <source>
        <dbReference type="SMART" id="SM00849"/>
    </source>
</evidence>
<organism evidence="2">
    <name type="scientific">uncultured marine group II/III euryarchaeote KM3_147_B09</name>
    <dbReference type="NCBI Taxonomy" id="1457882"/>
    <lineage>
        <taxon>Archaea</taxon>
        <taxon>Methanobacteriati</taxon>
        <taxon>Methanobacteriota</taxon>
        <taxon>environmental samples</taxon>
    </lineage>
</organism>
<name>A0A075GBK4_9EURY</name>
<dbReference type="GO" id="GO:0016787">
    <property type="term" value="F:hydrolase activity"/>
    <property type="evidence" value="ECO:0007669"/>
    <property type="project" value="UniProtKB-KW"/>
</dbReference>
<dbReference type="SMART" id="SM00849">
    <property type="entry name" value="Lactamase_B"/>
    <property type="match status" value="1"/>
</dbReference>
<dbReference type="InterPro" id="IPR001279">
    <property type="entry name" value="Metallo-B-lactamas"/>
</dbReference>
<dbReference type="SUPFAM" id="SSF56281">
    <property type="entry name" value="Metallo-hydrolase/oxidoreductase"/>
    <property type="match status" value="1"/>
</dbReference>
<proteinExistence type="predicted"/>
<dbReference type="InterPro" id="IPR037482">
    <property type="entry name" value="ST1585_MBL-fold"/>
</dbReference>
<dbReference type="CDD" id="cd07726">
    <property type="entry name" value="ST1585-like_MBL-fold"/>
    <property type="match status" value="1"/>
</dbReference>
<dbReference type="InterPro" id="IPR050855">
    <property type="entry name" value="NDM-1-like"/>
</dbReference>
<protein>
    <submittedName>
        <fullName evidence="2">Zn-dependent hydrolases/glyoxylases family protein</fullName>
    </submittedName>
</protein>
<dbReference type="EMBL" id="KF900620">
    <property type="protein sequence ID" value="AIF01431.1"/>
    <property type="molecule type" value="Genomic_DNA"/>
</dbReference>
<dbReference type="PANTHER" id="PTHR42951:SF4">
    <property type="entry name" value="ACYL-COENZYME A THIOESTERASE MBLAC2"/>
    <property type="match status" value="1"/>
</dbReference>
<reference evidence="2" key="1">
    <citation type="journal article" date="2014" name="Genome Biol. Evol.">
        <title>Pangenome evidence for extensive interdomain horizontal transfer affecting lineage core and shell genes in uncultured planktonic thaumarchaeota and euryarchaeota.</title>
        <authorList>
            <person name="Deschamps P."/>
            <person name="Zivanovic Y."/>
            <person name="Moreira D."/>
            <person name="Rodriguez-Valera F."/>
            <person name="Lopez-Garcia P."/>
        </authorList>
    </citation>
    <scope>NUCLEOTIDE SEQUENCE</scope>
</reference>
<evidence type="ECO:0000313" key="2">
    <source>
        <dbReference type="EMBL" id="AIF01431.1"/>
    </source>
</evidence>
<feature type="domain" description="Metallo-beta-lactamase" evidence="1">
    <location>
        <begin position="25"/>
        <end position="219"/>
    </location>
</feature>
<dbReference type="PANTHER" id="PTHR42951">
    <property type="entry name" value="METALLO-BETA-LACTAMASE DOMAIN-CONTAINING"/>
    <property type="match status" value="1"/>
</dbReference>
<dbReference type="AlphaFoldDB" id="A0A075GBK4"/>
<dbReference type="Gene3D" id="3.60.15.10">
    <property type="entry name" value="Ribonuclease Z/Hydroxyacylglutathione hydrolase-like"/>
    <property type="match status" value="1"/>
</dbReference>
<dbReference type="Pfam" id="PF00753">
    <property type="entry name" value="Lactamase_B"/>
    <property type="match status" value="1"/>
</dbReference>